<name>A0ABS0UCM8_9GAMM</name>
<evidence type="ECO:0000313" key="3">
    <source>
        <dbReference type="Proteomes" id="UP000696184"/>
    </source>
</evidence>
<keyword evidence="3" id="KW-1185">Reference proteome</keyword>
<dbReference type="EMBL" id="JACOII010000076">
    <property type="protein sequence ID" value="MBI6550703.1"/>
    <property type="molecule type" value="Genomic_DNA"/>
</dbReference>
<feature type="compositionally biased region" description="Polar residues" evidence="1">
    <location>
        <begin position="1"/>
        <end position="12"/>
    </location>
</feature>
<gene>
    <name evidence="2" type="ORF">H8A87_18945</name>
</gene>
<accession>A0ABS0UCM8</accession>
<dbReference type="RefSeq" id="WP_198691445.1">
    <property type="nucleotide sequence ID" value="NZ_CAWPUD010000078.1"/>
</dbReference>
<evidence type="ECO:0000313" key="2">
    <source>
        <dbReference type="EMBL" id="MBI6550703.1"/>
    </source>
</evidence>
<reference evidence="2 3" key="1">
    <citation type="submission" date="2020-08" db="EMBL/GenBank/DDBJ databases">
        <title>Description of Xenorhabdus lircayensis sp. nov., the symbiotic bacterium associated with the entomopathogenic nematode Steirnernema unicornum.</title>
        <authorList>
            <person name="Castaneda-Alvarez C."/>
            <person name="Prodan S."/>
            <person name="Zamorano A."/>
            <person name="San-Blas E."/>
            <person name="Aballay E."/>
        </authorList>
    </citation>
    <scope>NUCLEOTIDE SEQUENCE [LARGE SCALE GENOMIC DNA]</scope>
    <source>
        <strain evidence="2 3">VLS</strain>
    </source>
</reference>
<evidence type="ECO:0000256" key="1">
    <source>
        <dbReference type="SAM" id="MobiDB-lite"/>
    </source>
</evidence>
<organism evidence="2 3">
    <name type="scientific">Xenorhabdus lircayensis</name>
    <dbReference type="NCBI Taxonomy" id="2763499"/>
    <lineage>
        <taxon>Bacteria</taxon>
        <taxon>Pseudomonadati</taxon>
        <taxon>Pseudomonadota</taxon>
        <taxon>Gammaproteobacteria</taxon>
        <taxon>Enterobacterales</taxon>
        <taxon>Morganellaceae</taxon>
        <taxon>Xenorhabdus</taxon>
    </lineage>
</organism>
<dbReference type="Proteomes" id="UP000696184">
    <property type="component" value="Unassembled WGS sequence"/>
</dbReference>
<feature type="region of interest" description="Disordered" evidence="1">
    <location>
        <begin position="1"/>
        <end position="27"/>
    </location>
</feature>
<sequence>MTNTNRSVLSLKQDSKKIPIKARPQTNYTARRYERRAKFLAKKNQELELKAQERSVGEIWDSIFNPVDEIDVLSNLIVSLKKDIDNDNNGSCCMSEVALYSTQQRANRANRKLESGGVTARV</sequence>
<comment type="caution">
    <text evidence="2">The sequence shown here is derived from an EMBL/GenBank/DDBJ whole genome shotgun (WGS) entry which is preliminary data.</text>
</comment>
<protein>
    <submittedName>
        <fullName evidence="2">Uncharacterized protein</fullName>
    </submittedName>
</protein>
<proteinExistence type="predicted"/>